<gene>
    <name evidence="3" type="ORF">FB388_2765</name>
</gene>
<dbReference type="Pfam" id="PF22725">
    <property type="entry name" value="GFO_IDH_MocA_C3"/>
    <property type="match status" value="1"/>
</dbReference>
<feature type="domain" description="GFO/IDH/MocA-like oxidoreductase" evidence="2">
    <location>
        <begin position="131"/>
        <end position="236"/>
    </location>
</feature>
<sequence length="319" mass="33129">MAPCRIGFVGTGGVAHRHARVLGGMPGVHLVAATDVDPACAAVFAEAHGVRAVPDLDALLGEQLDAVYVCVPPFAHGALEVAVAAAGVALFVEKPLASDQPTAEWVGRRIGTSGVLTRVGHHWRCAEPVQRARKLLDGRRIRLVSGAWLDRTPPVAWWADRTRSGGPLVEQAVHVLDLARVLVGEVTEVHAAAGGLLPGGVEAATGALLCFANGAVGTFATTCVLDAKHRAGLEIVADGVVVGVGEDWLDVRTAEGGHRAEYDAMVPRTAVDAAFVAALRGTPVPPDRDAPDHAEALRSHRLACALARSVGSGRAEPVR</sequence>
<evidence type="ECO:0000259" key="1">
    <source>
        <dbReference type="Pfam" id="PF01408"/>
    </source>
</evidence>
<dbReference type="PANTHER" id="PTHR43249:SF1">
    <property type="entry name" value="D-GLUCOSIDE 3-DEHYDROGENASE"/>
    <property type="match status" value="1"/>
</dbReference>
<dbReference type="EMBL" id="VFPH01000001">
    <property type="protein sequence ID" value="TQM45365.1"/>
    <property type="molecule type" value="Genomic_DNA"/>
</dbReference>
<keyword evidence="4" id="KW-1185">Reference proteome</keyword>
<dbReference type="SUPFAM" id="SSF51735">
    <property type="entry name" value="NAD(P)-binding Rossmann-fold domains"/>
    <property type="match status" value="1"/>
</dbReference>
<dbReference type="Proteomes" id="UP000319818">
    <property type="component" value="Unassembled WGS sequence"/>
</dbReference>
<dbReference type="InterPro" id="IPR036291">
    <property type="entry name" value="NAD(P)-bd_dom_sf"/>
</dbReference>
<dbReference type="SUPFAM" id="SSF55347">
    <property type="entry name" value="Glyceraldehyde-3-phosphate dehydrogenase-like, C-terminal domain"/>
    <property type="match status" value="1"/>
</dbReference>
<protein>
    <submittedName>
        <fullName evidence="3">Putative dehydrogenase</fullName>
    </submittedName>
</protein>
<dbReference type="InterPro" id="IPR055170">
    <property type="entry name" value="GFO_IDH_MocA-like_dom"/>
</dbReference>
<comment type="caution">
    <text evidence="3">The sequence shown here is derived from an EMBL/GenBank/DDBJ whole genome shotgun (WGS) entry which is preliminary data.</text>
</comment>
<dbReference type="Pfam" id="PF01408">
    <property type="entry name" value="GFO_IDH_MocA"/>
    <property type="match status" value="1"/>
</dbReference>
<accession>A0A543GH35</accession>
<dbReference type="GO" id="GO:0000166">
    <property type="term" value="F:nucleotide binding"/>
    <property type="evidence" value="ECO:0007669"/>
    <property type="project" value="InterPro"/>
</dbReference>
<name>A0A543GH35_9PSEU</name>
<dbReference type="AlphaFoldDB" id="A0A543GH35"/>
<feature type="domain" description="Gfo/Idh/MocA-like oxidoreductase N-terminal" evidence="1">
    <location>
        <begin position="5"/>
        <end position="120"/>
    </location>
</feature>
<evidence type="ECO:0000313" key="3">
    <source>
        <dbReference type="EMBL" id="TQM45365.1"/>
    </source>
</evidence>
<proteinExistence type="predicted"/>
<dbReference type="InterPro" id="IPR000683">
    <property type="entry name" value="Gfo/Idh/MocA-like_OxRdtase_N"/>
</dbReference>
<dbReference type="Gene3D" id="3.40.50.720">
    <property type="entry name" value="NAD(P)-binding Rossmann-like Domain"/>
    <property type="match status" value="1"/>
</dbReference>
<dbReference type="OrthoDB" id="9792935at2"/>
<evidence type="ECO:0000313" key="4">
    <source>
        <dbReference type="Proteomes" id="UP000319818"/>
    </source>
</evidence>
<dbReference type="InterPro" id="IPR052515">
    <property type="entry name" value="Gfo/Idh/MocA_Oxidoreductase"/>
</dbReference>
<reference evidence="3 4" key="1">
    <citation type="submission" date="2019-06" db="EMBL/GenBank/DDBJ databases">
        <title>Sequencing the genomes of 1000 actinobacteria strains.</title>
        <authorList>
            <person name="Klenk H.-P."/>
        </authorList>
    </citation>
    <scope>NUCLEOTIDE SEQUENCE [LARGE SCALE GENOMIC DNA]</scope>
    <source>
        <strain evidence="3 4">DSM 45511</strain>
    </source>
</reference>
<organism evidence="3 4">
    <name type="scientific">Pseudonocardia cypriaca</name>
    <dbReference type="NCBI Taxonomy" id="882449"/>
    <lineage>
        <taxon>Bacteria</taxon>
        <taxon>Bacillati</taxon>
        <taxon>Actinomycetota</taxon>
        <taxon>Actinomycetes</taxon>
        <taxon>Pseudonocardiales</taxon>
        <taxon>Pseudonocardiaceae</taxon>
        <taxon>Pseudonocardia</taxon>
    </lineage>
</organism>
<dbReference type="Gene3D" id="3.30.360.10">
    <property type="entry name" value="Dihydrodipicolinate Reductase, domain 2"/>
    <property type="match status" value="1"/>
</dbReference>
<evidence type="ECO:0000259" key="2">
    <source>
        <dbReference type="Pfam" id="PF22725"/>
    </source>
</evidence>
<dbReference type="PANTHER" id="PTHR43249">
    <property type="entry name" value="UDP-N-ACETYL-2-AMINO-2-DEOXY-D-GLUCURONATE OXIDASE"/>
    <property type="match status" value="1"/>
</dbReference>